<dbReference type="PANTHER" id="PTHR45444:SF3">
    <property type="entry name" value="XANTHINE DEHYDROGENASE"/>
    <property type="match status" value="1"/>
</dbReference>
<dbReference type="GO" id="GO:0005506">
    <property type="term" value="F:iron ion binding"/>
    <property type="evidence" value="ECO:0007669"/>
    <property type="project" value="InterPro"/>
</dbReference>
<sequence>MWEQMENGPLSMSRVEKALDGNLCRCTGYRPILDAFKSLAEDADEGLQNRLADIEEAYKGTCNNACAKDCGDCRYIVEGMMEFKKSFSKSAPQPSADLKLSSSGVRWYRPQTIQVEYML</sequence>
<dbReference type="InterPro" id="IPR016208">
    <property type="entry name" value="Ald_Oxase/xanthine_DH-like"/>
</dbReference>
<comment type="caution">
    <text evidence="2">The sequence shown here is derived from an EMBL/GenBank/DDBJ whole genome shotgun (WGS) entry which is preliminary data.</text>
</comment>
<reference evidence="2 3" key="1">
    <citation type="submission" date="2023-11" db="EMBL/GenBank/DDBJ databases">
        <title>Halocaridina rubra genome assembly.</title>
        <authorList>
            <person name="Smith C."/>
        </authorList>
    </citation>
    <scope>NUCLEOTIDE SEQUENCE [LARGE SCALE GENOMIC DNA]</scope>
    <source>
        <strain evidence="2">EP-1</strain>
        <tissue evidence="2">Whole</tissue>
    </source>
</reference>
<keyword evidence="3" id="KW-1185">Reference proteome</keyword>
<dbReference type="SUPFAM" id="SSF47741">
    <property type="entry name" value="CO dehydrogenase ISP C-domain like"/>
    <property type="match status" value="1"/>
</dbReference>
<accession>A0AAN8WJR0</accession>
<protein>
    <recommendedName>
        <fullName evidence="1">[2Fe-2S]-binding domain-containing protein</fullName>
    </recommendedName>
</protein>
<name>A0AAN8WJR0_HALRR</name>
<dbReference type="Proteomes" id="UP001381693">
    <property type="component" value="Unassembled WGS sequence"/>
</dbReference>
<gene>
    <name evidence="2" type="ORF">SK128_010781</name>
</gene>
<proteinExistence type="predicted"/>
<dbReference type="EMBL" id="JAXCGZ010022879">
    <property type="protein sequence ID" value="KAK7021792.1"/>
    <property type="molecule type" value="Genomic_DNA"/>
</dbReference>
<evidence type="ECO:0000313" key="3">
    <source>
        <dbReference type="Proteomes" id="UP001381693"/>
    </source>
</evidence>
<dbReference type="PANTHER" id="PTHR45444">
    <property type="entry name" value="XANTHINE DEHYDROGENASE"/>
    <property type="match status" value="1"/>
</dbReference>
<dbReference type="AlphaFoldDB" id="A0AAN8WJR0"/>
<feature type="domain" description="[2Fe-2S]-binding" evidence="1">
    <location>
        <begin position="10"/>
        <end position="37"/>
    </location>
</feature>
<dbReference type="InterPro" id="IPR002888">
    <property type="entry name" value="2Fe-2S-bd"/>
</dbReference>
<organism evidence="2 3">
    <name type="scientific">Halocaridina rubra</name>
    <name type="common">Hawaiian red shrimp</name>
    <dbReference type="NCBI Taxonomy" id="373956"/>
    <lineage>
        <taxon>Eukaryota</taxon>
        <taxon>Metazoa</taxon>
        <taxon>Ecdysozoa</taxon>
        <taxon>Arthropoda</taxon>
        <taxon>Crustacea</taxon>
        <taxon>Multicrustacea</taxon>
        <taxon>Malacostraca</taxon>
        <taxon>Eumalacostraca</taxon>
        <taxon>Eucarida</taxon>
        <taxon>Decapoda</taxon>
        <taxon>Pleocyemata</taxon>
        <taxon>Caridea</taxon>
        <taxon>Atyoidea</taxon>
        <taxon>Atyidae</taxon>
        <taxon>Halocaridina</taxon>
    </lineage>
</organism>
<dbReference type="Gene3D" id="1.10.150.120">
    <property type="entry name" value="[2Fe-2S]-binding domain"/>
    <property type="match status" value="1"/>
</dbReference>
<dbReference type="GO" id="GO:0016491">
    <property type="term" value="F:oxidoreductase activity"/>
    <property type="evidence" value="ECO:0007669"/>
    <property type="project" value="InterPro"/>
</dbReference>
<evidence type="ECO:0000313" key="2">
    <source>
        <dbReference type="EMBL" id="KAK7021792.1"/>
    </source>
</evidence>
<dbReference type="Pfam" id="PF01799">
    <property type="entry name" value="Fer2_2"/>
    <property type="match status" value="1"/>
</dbReference>
<evidence type="ECO:0000259" key="1">
    <source>
        <dbReference type="Pfam" id="PF01799"/>
    </source>
</evidence>
<dbReference type="InterPro" id="IPR036884">
    <property type="entry name" value="2Fe-2S-bd_dom_sf"/>
</dbReference>